<gene>
    <name evidence="2" type="ORF">ACFQ0E_18630</name>
</gene>
<keyword evidence="3" id="KW-1185">Reference proteome</keyword>
<proteinExistence type="predicted"/>
<feature type="signal peptide" evidence="1">
    <location>
        <begin position="1"/>
        <end position="19"/>
    </location>
</feature>
<evidence type="ECO:0008006" key="4">
    <source>
        <dbReference type="Google" id="ProtNLM"/>
    </source>
</evidence>
<protein>
    <recommendedName>
        <fullName evidence="4">Outer membrane protein</fullName>
    </recommendedName>
</protein>
<dbReference type="EMBL" id="JBHTIF010000006">
    <property type="protein sequence ID" value="MFD0727613.1"/>
    <property type="molecule type" value="Genomic_DNA"/>
</dbReference>
<evidence type="ECO:0000313" key="2">
    <source>
        <dbReference type="EMBL" id="MFD0727613.1"/>
    </source>
</evidence>
<name>A0ABW2YL34_9GAMM</name>
<dbReference type="Proteomes" id="UP001597110">
    <property type="component" value="Unassembled WGS sequence"/>
</dbReference>
<organism evidence="2 3">
    <name type="scientific">Lysobacter brunescens</name>
    <dbReference type="NCBI Taxonomy" id="262323"/>
    <lineage>
        <taxon>Bacteria</taxon>
        <taxon>Pseudomonadati</taxon>
        <taxon>Pseudomonadota</taxon>
        <taxon>Gammaproteobacteria</taxon>
        <taxon>Lysobacterales</taxon>
        <taxon>Lysobacteraceae</taxon>
        <taxon>Lysobacter</taxon>
    </lineage>
</organism>
<feature type="chain" id="PRO_5045693394" description="Outer membrane protein" evidence="1">
    <location>
        <begin position="20"/>
        <end position="178"/>
    </location>
</feature>
<keyword evidence="1" id="KW-0732">Signal</keyword>
<sequence length="178" mass="19651">MIRLLMFVAALTIPAFGFAQSNNDGWNQLGAALAGSKERARNAYNEGARQAAERENAISNVMQAQARAEIMRMENSARERLKTFWMSAGLTEQEAISVASEFRIEEKQISINIRAQRDGIEKTLVRALRAYENYDYFLANQILIGAERIAGATPEQLSAAQKAVEAEKARIGIQSGSP</sequence>
<reference evidence="3" key="1">
    <citation type="journal article" date="2019" name="Int. J. Syst. Evol. Microbiol.">
        <title>The Global Catalogue of Microorganisms (GCM) 10K type strain sequencing project: providing services to taxonomists for standard genome sequencing and annotation.</title>
        <authorList>
            <consortium name="The Broad Institute Genomics Platform"/>
            <consortium name="The Broad Institute Genome Sequencing Center for Infectious Disease"/>
            <person name="Wu L."/>
            <person name="Ma J."/>
        </authorList>
    </citation>
    <scope>NUCLEOTIDE SEQUENCE [LARGE SCALE GENOMIC DNA]</scope>
    <source>
        <strain evidence="3">CCUG 55585</strain>
    </source>
</reference>
<comment type="caution">
    <text evidence="2">The sequence shown here is derived from an EMBL/GenBank/DDBJ whole genome shotgun (WGS) entry which is preliminary data.</text>
</comment>
<evidence type="ECO:0000256" key="1">
    <source>
        <dbReference type="SAM" id="SignalP"/>
    </source>
</evidence>
<evidence type="ECO:0000313" key="3">
    <source>
        <dbReference type="Proteomes" id="UP001597110"/>
    </source>
</evidence>
<dbReference type="RefSeq" id="WP_386826436.1">
    <property type="nucleotide sequence ID" value="NZ_JBHTIF010000006.1"/>
</dbReference>
<accession>A0ABW2YL34</accession>